<organism evidence="1 2">
    <name type="scientific">Pseudoalteromonas aurantia 208</name>
    <dbReference type="NCBI Taxonomy" id="1314867"/>
    <lineage>
        <taxon>Bacteria</taxon>
        <taxon>Pseudomonadati</taxon>
        <taxon>Pseudomonadota</taxon>
        <taxon>Gammaproteobacteria</taxon>
        <taxon>Alteromonadales</taxon>
        <taxon>Pseudoalteromonadaceae</taxon>
        <taxon>Pseudoalteromonas</taxon>
    </lineage>
</organism>
<reference evidence="1 2" key="1">
    <citation type="submission" date="2015-03" db="EMBL/GenBank/DDBJ databases">
        <title>Genome sequence of Pseudoalteromonas aurantia.</title>
        <authorList>
            <person name="Xie B.-B."/>
            <person name="Rong J.-C."/>
            <person name="Qin Q.-L."/>
            <person name="Zhang Y.-Z."/>
        </authorList>
    </citation>
    <scope>NUCLEOTIDE SEQUENCE [LARGE SCALE GENOMIC DNA]</scope>
    <source>
        <strain evidence="1 2">208</strain>
    </source>
</reference>
<dbReference type="RefSeq" id="WP_192506215.1">
    <property type="nucleotide sequence ID" value="NZ_AQGV01000010.1"/>
</dbReference>
<evidence type="ECO:0000313" key="1">
    <source>
        <dbReference type="EMBL" id="MBE0366707.1"/>
    </source>
</evidence>
<gene>
    <name evidence="1" type="ORF">PAUR_a3768</name>
</gene>
<sequence>MPKINENLVSVRKQLTELTKNNACDNTVQCQVMPVGSRACGGPSSYLVFSKKYANPHKVSTLADKITHLESQYNAKNRMVSICQHLTQPSTQCVENKCVKIEGSAQATY</sequence>
<dbReference type="EMBL" id="AQGV01000010">
    <property type="protein sequence ID" value="MBE0366707.1"/>
    <property type="molecule type" value="Genomic_DNA"/>
</dbReference>
<keyword evidence="2" id="KW-1185">Reference proteome</keyword>
<dbReference type="Proteomes" id="UP000615755">
    <property type="component" value="Unassembled WGS sequence"/>
</dbReference>
<accession>A0ABR9E7J2</accession>
<name>A0ABR9E7J2_9GAMM</name>
<proteinExistence type="predicted"/>
<protein>
    <submittedName>
        <fullName evidence="1">Uncharacterized protein</fullName>
    </submittedName>
</protein>
<evidence type="ECO:0000313" key="2">
    <source>
        <dbReference type="Proteomes" id="UP000615755"/>
    </source>
</evidence>
<comment type="caution">
    <text evidence="1">The sequence shown here is derived from an EMBL/GenBank/DDBJ whole genome shotgun (WGS) entry which is preliminary data.</text>
</comment>